<dbReference type="Pfam" id="PF00668">
    <property type="entry name" value="Condensation"/>
    <property type="match status" value="1"/>
</dbReference>
<dbReference type="Pfam" id="PF00501">
    <property type="entry name" value="AMP-binding"/>
    <property type="match status" value="1"/>
</dbReference>
<comment type="caution">
    <text evidence="6">The sequence shown here is derived from an EMBL/GenBank/DDBJ whole genome shotgun (WGS) entry which is preliminary data.</text>
</comment>
<dbReference type="PANTHER" id="PTHR45527:SF1">
    <property type="entry name" value="FATTY ACID SYNTHASE"/>
    <property type="match status" value="1"/>
</dbReference>
<sequence length="677" mass="77912">MNHSVVSFAQERIWFDEKLRFESNSRAAYNVLFVYKVNSGNVSIDRLCRALSLIISKHASLRTSLVYDDKNQKGLQQKVQSINDSLSSVVKVTHIVTDNQLNELLLYEKTNRSIFNLEKGEVFRCNILLRRPNDGNNDCLEIDDIVTFNFHHICFDGTSEGIFFDELIHAYAYLSLDNMGKDVPTYLDYATHEKHRNLSLARNFWMETLAEYEDSHSSILFDHPASFMKALSGHGAVEFIEVCDPDIISSMLNFAKENHVSLYQLLLTVYFTLLYKMTDSKDIVIAGLAANRPHHSLQSLIGMFANLLPYRLKINPKETFNELLLRVQQLCVDILPYINLPFQHILQCVPESFSANPMSLISTSFQVELHVHRRLQLKIGGNREITTSLTQLERSELSAEVVFPLAVVFEYDMESYELRGLLKYSTDLFDRSTIQIISRRWQLLIKQLFEKKSSEPATTCIKTRKECLFQQCRSKSIYTLNVLLDEEKFMLRQLNNDYIDKSIFLCNHQMFANQADEHPQKLAMTLEQQCLTYAETLHYSQHLAKYLIGNEIICQLLERSIEMIIGILAIWMSGGIYTPLNPRDPLSRIELCIKKIRARLILVHDITHHILPIEFPVSVINIEHIISSTSNNDDHDFSTVSVTPEHISHIVFTSGSTGTPKAVSLLIFENRDSRIDE</sequence>
<dbReference type="PROSITE" id="PS00455">
    <property type="entry name" value="AMP_BINDING"/>
    <property type="match status" value="1"/>
</dbReference>
<evidence type="ECO:0000313" key="6">
    <source>
        <dbReference type="EMBL" id="CAF4747752.1"/>
    </source>
</evidence>
<gene>
    <name evidence="5" type="ORF">KIK155_LOCUS29036</name>
    <name evidence="6" type="ORF">TOA249_LOCUS20152</name>
</gene>
<dbReference type="Gene3D" id="3.30.559.10">
    <property type="entry name" value="Chloramphenicol acetyltransferase-like domain"/>
    <property type="match status" value="1"/>
</dbReference>
<dbReference type="InterPro" id="IPR000873">
    <property type="entry name" value="AMP-dep_synth/lig_dom"/>
</dbReference>
<reference evidence="6" key="1">
    <citation type="submission" date="2021-02" db="EMBL/GenBank/DDBJ databases">
        <authorList>
            <person name="Nowell W R."/>
        </authorList>
    </citation>
    <scope>NUCLEOTIDE SEQUENCE</scope>
</reference>
<dbReference type="InterPro" id="IPR001242">
    <property type="entry name" value="Condensation_dom"/>
</dbReference>
<dbReference type="PANTHER" id="PTHR45527">
    <property type="entry name" value="NONRIBOSOMAL PEPTIDE SYNTHETASE"/>
    <property type="match status" value="1"/>
</dbReference>
<dbReference type="GO" id="GO:0043041">
    <property type="term" value="P:amino acid activation for nonribosomal peptide biosynthetic process"/>
    <property type="evidence" value="ECO:0007669"/>
    <property type="project" value="TreeGrafter"/>
</dbReference>
<dbReference type="AlphaFoldDB" id="A0A821LB39"/>
<dbReference type="SUPFAM" id="SSF56801">
    <property type="entry name" value="Acetyl-CoA synthetase-like"/>
    <property type="match status" value="1"/>
</dbReference>
<dbReference type="GO" id="GO:0005737">
    <property type="term" value="C:cytoplasm"/>
    <property type="evidence" value="ECO:0007669"/>
    <property type="project" value="TreeGrafter"/>
</dbReference>
<evidence type="ECO:0008006" key="8">
    <source>
        <dbReference type="Google" id="ProtNLM"/>
    </source>
</evidence>
<evidence type="ECO:0000259" key="3">
    <source>
        <dbReference type="Pfam" id="PF00501"/>
    </source>
</evidence>
<dbReference type="GO" id="GO:0031177">
    <property type="term" value="F:phosphopantetheine binding"/>
    <property type="evidence" value="ECO:0007669"/>
    <property type="project" value="TreeGrafter"/>
</dbReference>
<dbReference type="Gene3D" id="3.30.559.30">
    <property type="entry name" value="Nonribosomal peptide synthetase, condensation domain"/>
    <property type="match status" value="1"/>
</dbReference>
<dbReference type="EMBL" id="CAJOBS010001626">
    <property type="protein sequence ID" value="CAF4747752.1"/>
    <property type="molecule type" value="Genomic_DNA"/>
</dbReference>
<feature type="domain" description="Condensation" evidence="4">
    <location>
        <begin position="3"/>
        <end position="454"/>
    </location>
</feature>
<dbReference type="Gene3D" id="3.40.50.12780">
    <property type="entry name" value="N-terminal domain of ligase-like"/>
    <property type="match status" value="1"/>
</dbReference>
<dbReference type="GO" id="GO:0003824">
    <property type="term" value="F:catalytic activity"/>
    <property type="evidence" value="ECO:0007669"/>
    <property type="project" value="InterPro"/>
</dbReference>
<dbReference type="GO" id="GO:0044550">
    <property type="term" value="P:secondary metabolite biosynthetic process"/>
    <property type="evidence" value="ECO:0007669"/>
    <property type="project" value="TreeGrafter"/>
</dbReference>
<dbReference type="InterPro" id="IPR023213">
    <property type="entry name" value="CAT-like_dom_sf"/>
</dbReference>
<protein>
    <recommendedName>
        <fullName evidence="8">Condensation domain-containing protein</fullName>
    </recommendedName>
</protein>
<dbReference type="InterPro" id="IPR042099">
    <property type="entry name" value="ANL_N_sf"/>
</dbReference>
<dbReference type="InterPro" id="IPR020845">
    <property type="entry name" value="AMP-binding_CS"/>
</dbReference>
<dbReference type="Proteomes" id="UP000663838">
    <property type="component" value="Unassembled WGS sequence"/>
</dbReference>
<keyword evidence="1" id="KW-0596">Phosphopantetheine</keyword>
<feature type="domain" description="AMP-dependent synthetase/ligase" evidence="3">
    <location>
        <begin position="511"/>
        <end position="664"/>
    </location>
</feature>
<dbReference type="SUPFAM" id="SSF52777">
    <property type="entry name" value="CoA-dependent acyltransferases"/>
    <property type="match status" value="2"/>
</dbReference>
<evidence type="ECO:0000256" key="1">
    <source>
        <dbReference type="ARBA" id="ARBA00022450"/>
    </source>
</evidence>
<name>A0A821LB39_9BILA</name>
<proteinExistence type="predicted"/>
<evidence type="ECO:0000259" key="4">
    <source>
        <dbReference type="Pfam" id="PF00668"/>
    </source>
</evidence>
<evidence type="ECO:0000256" key="2">
    <source>
        <dbReference type="ARBA" id="ARBA00022553"/>
    </source>
</evidence>
<dbReference type="Proteomes" id="UP000663865">
    <property type="component" value="Unassembled WGS sequence"/>
</dbReference>
<dbReference type="EMBL" id="CAJNYV010005346">
    <property type="protein sequence ID" value="CAF3739156.1"/>
    <property type="molecule type" value="Genomic_DNA"/>
</dbReference>
<accession>A0A821LB39</accession>
<evidence type="ECO:0000313" key="5">
    <source>
        <dbReference type="EMBL" id="CAF3739156.1"/>
    </source>
</evidence>
<organism evidence="6 7">
    <name type="scientific">Rotaria socialis</name>
    <dbReference type="NCBI Taxonomy" id="392032"/>
    <lineage>
        <taxon>Eukaryota</taxon>
        <taxon>Metazoa</taxon>
        <taxon>Spiralia</taxon>
        <taxon>Gnathifera</taxon>
        <taxon>Rotifera</taxon>
        <taxon>Eurotatoria</taxon>
        <taxon>Bdelloidea</taxon>
        <taxon>Philodinida</taxon>
        <taxon>Philodinidae</taxon>
        <taxon>Rotaria</taxon>
    </lineage>
</organism>
<evidence type="ECO:0000313" key="7">
    <source>
        <dbReference type="Proteomes" id="UP000663838"/>
    </source>
</evidence>
<keyword evidence="2" id="KW-0597">Phosphoprotein</keyword>